<name>A0A1Q5TKW4_9GAMM</name>
<comment type="caution">
    <text evidence="1">The sequence shown here is derived from an EMBL/GenBank/DDBJ whole genome shotgun (WGS) entry which is preliminary data.</text>
</comment>
<dbReference type="Proteomes" id="UP000186268">
    <property type="component" value="Unassembled WGS sequence"/>
</dbReference>
<protein>
    <submittedName>
        <fullName evidence="1">Transposase</fullName>
    </submittedName>
</protein>
<evidence type="ECO:0000313" key="2">
    <source>
        <dbReference type="Proteomes" id="UP000186268"/>
    </source>
</evidence>
<organism evidence="1 2">
    <name type="scientific">Xenorhabdus eapokensis</name>
    <dbReference type="NCBI Taxonomy" id="1873482"/>
    <lineage>
        <taxon>Bacteria</taxon>
        <taxon>Pseudomonadati</taxon>
        <taxon>Pseudomonadota</taxon>
        <taxon>Gammaproteobacteria</taxon>
        <taxon>Enterobacterales</taxon>
        <taxon>Morganellaceae</taxon>
        <taxon>Xenorhabdus</taxon>
    </lineage>
</organism>
<accession>A0A1Q5TKW4</accession>
<gene>
    <name evidence="1" type="ORF">Xedl_03117</name>
</gene>
<dbReference type="EMBL" id="MKGQ01000029">
    <property type="protein sequence ID" value="OKP00883.1"/>
    <property type="molecule type" value="Genomic_DNA"/>
</dbReference>
<proteinExistence type="predicted"/>
<reference evidence="1 2" key="1">
    <citation type="submission" date="2016-09" db="EMBL/GenBank/DDBJ databases">
        <title>Xenorhabdus thuongxuanensis sp. nov. and Xenorhabdus eapokensis sp. nov., isolated from Steinernema species.</title>
        <authorList>
            <person name="Kaempfer P."/>
            <person name="Tobias N.J."/>
            <person name="Phan Ke L."/>
            <person name="Bode H.B."/>
            <person name="Glaeser S.P."/>
        </authorList>
    </citation>
    <scope>NUCLEOTIDE SEQUENCE [LARGE SCALE GENOMIC DNA]</scope>
    <source>
        <strain evidence="1 2">DL20</strain>
    </source>
</reference>
<evidence type="ECO:0000313" key="1">
    <source>
        <dbReference type="EMBL" id="OKP00883.1"/>
    </source>
</evidence>
<keyword evidence="2" id="KW-1185">Reference proteome</keyword>
<sequence>MSFQLTLKVEHRVIYMTDGWRSDERTLARKRYVVLVSVIPNA</sequence>
<dbReference type="AlphaFoldDB" id="A0A1Q5TKW4"/>